<sequence length="591" mass="66790">MRTSSYALRKTAKPKTTGSKNRKLALVVRRLIDERGRYTGTEIDIKSSALCDVLVQINEGVESLDLSRREPKASPEVMFYSYPGLVKRYAEELAKEPQDESLIADISAAIQVIEEDQSRNLQEFAKLTSQGEISYDLLWALFRPNILVFNYHSMTEQDRVLLVRWVGYRRRQDGSEYLKIACDMVHNDGNSFGFTREYLVVDDYRGVRPITDLASYPLEYHVDRAGVHARAVELGKRFARMQPHSYGEIRGHAMRDRHTEAEPMPEKFYTSGRVMISPSAFRRFEPNSTYNPSVHRPLLRESLTDEEYVICTPILLGFAFDRKSWGAFAMSRLHEVTWNDNAFRALVLGDKQKALIHGLVRQHGSASGSGFDDIIQGKGRGLVGLLSGTPGCGKTLTAEAVAETTHKPLYAVSAGELGTTPERVEFQLLRVLELAQMWDAVLLLDEAEVFLQQRSVTDITRNALVSIFLRQLEYYQGIMILTTNMAEQFDRAFESRIHFSVAYPELGPAARRNIWNTFFVQASLDVSDEELDTLAKHRINGRQIKNAFSSAKTISLANGSPRLTIEDVNVVLDVLSDWHQATRNPDPAEAS</sequence>
<keyword evidence="1" id="KW-0378">Hydrolase</keyword>
<name>A0ACB8T237_9AGAM</name>
<organism evidence="1 2">
    <name type="scientific">Artomyces pyxidatus</name>
    <dbReference type="NCBI Taxonomy" id="48021"/>
    <lineage>
        <taxon>Eukaryota</taxon>
        <taxon>Fungi</taxon>
        <taxon>Dikarya</taxon>
        <taxon>Basidiomycota</taxon>
        <taxon>Agaricomycotina</taxon>
        <taxon>Agaricomycetes</taxon>
        <taxon>Russulales</taxon>
        <taxon>Auriscalpiaceae</taxon>
        <taxon>Artomyces</taxon>
    </lineage>
</organism>
<reference evidence="1" key="1">
    <citation type="submission" date="2021-03" db="EMBL/GenBank/DDBJ databases">
        <authorList>
            <consortium name="DOE Joint Genome Institute"/>
            <person name="Ahrendt S."/>
            <person name="Looney B.P."/>
            <person name="Miyauchi S."/>
            <person name="Morin E."/>
            <person name="Drula E."/>
            <person name="Courty P.E."/>
            <person name="Chicoki N."/>
            <person name="Fauchery L."/>
            <person name="Kohler A."/>
            <person name="Kuo A."/>
            <person name="Labutti K."/>
            <person name="Pangilinan J."/>
            <person name="Lipzen A."/>
            <person name="Riley R."/>
            <person name="Andreopoulos W."/>
            <person name="He G."/>
            <person name="Johnson J."/>
            <person name="Barry K.W."/>
            <person name="Grigoriev I.V."/>
            <person name="Nagy L."/>
            <person name="Hibbett D."/>
            <person name="Henrissat B."/>
            <person name="Matheny P.B."/>
            <person name="Labbe J."/>
            <person name="Martin F."/>
        </authorList>
    </citation>
    <scope>NUCLEOTIDE SEQUENCE</scope>
    <source>
        <strain evidence="1">HHB10654</strain>
    </source>
</reference>
<keyword evidence="2" id="KW-1185">Reference proteome</keyword>
<accession>A0ACB8T237</accession>
<comment type="caution">
    <text evidence="1">The sequence shown here is derived from an EMBL/GenBank/DDBJ whole genome shotgun (WGS) entry which is preliminary data.</text>
</comment>
<evidence type="ECO:0000313" key="2">
    <source>
        <dbReference type="Proteomes" id="UP000814140"/>
    </source>
</evidence>
<dbReference type="EMBL" id="MU277206">
    <property type="protein sequence ID" value="KAI0062759.1"/>
    <property type="molecule type" value="Genomic_DNA"/>
</dbReference>
<gene>
    <name evidence="1" type="ORF">BV25DRAFT_1907473</name>
</gene>
<reference evidence="1" key="2">
    <citation type="journal article" date="2022" name="New Phytol.">
        <title>Evolutionary transition to the ectomycorrhizal habit in the genomes of a hyperdiverse lineage of mushroom-forming fungi.</title>
        <authorList>
            <person name="Looney B."/>
            <person name="Miyauchi S."/>
            <person name="Morin E."/>
            <person name="Drula E."/>
            <person name="Courty P.E."/>
            <person name="Kohler A."/>
            <person name="Kuo A."/>
            <person name="LaButti K."/>
            <person name="Pangilinan J."/>
            <person name="Lipzen A."/>
            <person name="Riley R."/>
            <person name="Andreopoulos W."/>
            <person name="He G."/>
            <person name="Johnson J."/>
            <person name="Nolan M."/>
            <person name="Tritt A."/>
            <person name="Barry K.W."/>
            <person name="Grigoriev I.V."/>
            <person name="Nagy L.G."/>
            <person name="Hibbett D."/>
            <person name="Henrissat B."/>
            <person name="Matheny P.B."/>
            <person name="Labbe J."/>
            <person name="Martin F.M."/>
        </authorList>
    </citation>
    <scope>NUCLEOTIDE SEQUENCE</scope>
    <source>
        <strain evidence="1">HHB10654</strain>
    </source>
</reference>
<proteinExistence type="predicted"/>
<dbReference type="Proteomes" id="UP000814140">
    <property type="component" value="Unassembled WGS sequence"/>
</dbReference>
<protein>
    <submittedName>
        <fullName evidence="1">P-loop containing nucleoside triphosphate hydrolase protein</fullName>
    </submittedName>
</protein>
<evidence type="ECO:0000313" key="1">
    <source>
        <dbReference type="EMBL" id="KAI0062759.1"/>
    </source>
</evidence>